<feature type="region of interest" description="Disordered" evidence="1">
    <location>
        <begin position="58"/>
        <end position="80"/>
    </location>
</feature>
<dbReference type="RefSeq" id="WP_153283202.1">
    <property type="nucleotide sequence ID" value="NZ_CP045644.1"/>
</dbReference>
<accession>A0A5Q0M7M7</accession>
<reference evidence="2 3" key="1">
    <citation type="submission" date="2019-10" db="EMBL/GenBank/DDBJ databases">
        <title>Complete genome sequence of Variovorax paradoxus 5C-2.</title>
        <authorList>
            <person name="Gogoleva N.E."/>
            <person name="Balkin A.S."/>
        </authorList>
    </citation>
    <scope>NUCLEOTIDE SEQUENCE [LARGE SCALE GENOMIC DNA]</scope>
    <source>
        <strain evidence="2 3">5C-2</strain>
    </source>
</reference>
<evidence type="ECO:0000256" key="1">
    <source>
        <dbReference type="SAM" id="MobiDB-lite"/>
    </source>
</evidence>
<organism evidence="2 3">
    <name type="scientific">Variovorax paradoxus</name>
    <dbReference type="NCBI Taxonomy" id="34073"/>
    <lineage>
        <taxon>Bacteria</taxon>
        <taxon>Pseudomonadati</taxon>
        <taxon>Pseudomonadota</taxon>
        <taxon>Betaproteobacteria</taxon>
        <taxon>Burkholderiales</taxon>
        <taxon>Comamonadaceae</taxon>
        <taxon>Variovorax</taxon>
    </lineage>
</organism>
<gene>
    <name evidence="2" type="ORF">GFK26_18320</name>
</gene>
<proteinExistence type="predicted"/>
<dbReference type="AlphaFoldDB" id="A0A5Q0M7M7"/>
<protein>
    <submittedName>
        <fullName evidence="2">Uncharacterized protein</fullName>
    </submittedName>
</protein>
<evidence type="ECO:0000313" key="2">
    <source>
        <dbReference type="EMBL" id="QFZ84584.1"/>
    </source>
</evidence>
<dbReference type="Proteomes" id="UP000326780">
    <property type="component" value="Chromosome"/>
</dbReference>
<evidence type="ECO:0000313" key="3">
    <source>
        <dbReference type="Proteomes" id="UP000326780"/>
    </source>
</evidence>
<sequence>MQMKTHKLVTVRTVRETVTHEVDLPENLEGEDLLAVLWQMQHDGLLEDIKVEQTDVTSSSTYFDKDGVEASEPLDSPDDREVTFNEDGSIAVACTNEDDPEFGTTTYAVPDPGPLHLDTATGIITSGAKA</sequence>
<dbReference type="EMBL" id="CP045644">
    <property type="protein sequence ID" value="QFZ84584.1"/>
    <property type="molecule type" value="Genomic_DNA"/>
</dbReference>
<name>A0A5Q0M7M7_VARPD</name>